<dbReference type="Gene3D" id="3.30.2310.20">
    <property type="entry name" value="RelE-like"/>
    <property type="match status" value="1"/>
</dbReference>
<sequence length="84" mass="10213">MYKLSFDDKVVKDLKKIDRTWQSKILKLIKTKLVENPYLGKRLVGNLSPYYRYRVGDYRVLYSINDEEVRVFVVKIKHRKNVYK</sequence>
<keyword evidence="1" id="KW-1277">Toxin-antitoxin system</keyword>
<dbReference type="EMBL" id="FPHZ01000008">
    <property type="protein sequence ID" value="SFV87405.1"/>
    <property type="molecule type" value="Genomic_DNA"/>
</dbReference>
<accession>A0A1W1E0C8</accession>
<dbReference type="PANTHER" id="PTHR35601:SF1">
    <property type="entry name" value="TOXIN RELE"/>
    <property type="match status" value="1"/>
</dbReference>
<dbReference type="AlphaFoldDB" id="A0A1W1E0C8"/>
<dbReference type="Pfam" id="PF05016">
    <property type="entry name" value="ParE_toxin"/>
    <property type="match status" value="1"/>
</dbReference>
<dbReference type="NCBIfam" id="TIGR02385">
    <property type="entry name" value="RelE_StbE"/>
    <property type="match status" value="1"/>
</dbReference>
<protein>
    <submittedName>
        <fullName evidence="2">RelE/StbE replicon stabilization toxin</fullName>
    </submittedName>
</protein>
<name>A0A1W1E0C8_9ZZZZ</name>
<dbReference type="SUPFAM" id="SSF143011">
    <property type="entry name" value="RelE-like"/>
    <property type="match status" value="1"/>
</dbReference>
<dbReference type="InterPro" id="IPR035093">
    <property type="entry name" value="RelE/ParE_toxin_dom_sf"/>
</dbReference>
<dbReference type="PANTHER" id="PTHR35601">
    <property type="entry name" value="TOXIN RELE"/>
    <property type="match status" value="1"/>
</dbReference>
<evidence type="ECO:0000256" key="1">
    <source>
        <dbReference type="ARBA" id="ARBA00022649"/>
    </source>
</evidence>
<proteinExistence type="predicted"/>
<organism evidence="2">
    <name type="scientific">hydrothermal vent metagenome</name>
    <dbReference type="NCBI Taxonomy" id="652676"/>
    <lineage>
        <taxon>unclassified sequences</taxon>
        <taxon>metagenomes</taxon>
        <taxon>ecological metagenomes</taxon>
    </lineage>
</organism>
<evidence type="ECO:0000313" key="2">
    <source>
        <dbReference type="EMBL" id="SFV87405.1"/>
    </source>
</evidence>
<reference evidence="2" key="1">
    <citation type="submission" date="2016-10" db="EMBL/GenBank/DDBJ databases">
        <authorList>
            <person name="de Groot N.N."/>
        </authorList>
    </citation>
    <scope>NUCLEOTIDE SEQUENCE</scope>
</reference>
<gene>
    <name evidence="2" type="ORF">MNB_SUP05-SYMBIONT-5-1173</name>
</gene>
<dbReference type="InterPro" id="IPR007712">
    <property type="entry name" value="RelE/ParE_toxin"/>
</dbReference>